<dbReference type="NCBIfam" id="TIGR00621">
    <property type="entry name" value="ssb"/>
    <property type="match status" value="1"/>
</dbReference>
<dbReference type="PIRSF" id="PIRSF002070">
    <property type="entry name" value="SSB"/>
    <property type="match status" value="1"/>
</dbReference>
<evidence type="ECO:0000256" key="3">
    <source>
        <dbReference type="PIRNR" id="PIRNR002070"/>
    </source>
</evidence>
<protein>
    <recommendedName>
        <fullName evidence="2 3">Single-stranded DNA-binding protein</fullName>
        <shortName evidence="2">SSB</shortName>
    </recommendedName>
</protein>
<keyword evidence="1 2" id="KW-0238">DNA-binding</keyword>
<evidence type="ECO:0000256" key="1">
    <source>
        <dbReference type="ARBA" id="ARBA00023125"/>
    </source>
</evidence>
<dbReference type="Pfam" id="PF00436">
    <property type="entry name" value="SSB"/>
    <property type="match status" value="1"/>
</dbReference>
<evidence type="ECO:0000256" key="4">
    <source>
        <dbReference type="SAM" id="MobiDB-lite"/>
    </source>
</evidence>
<keyword evidence="2" id="KW-0234">DNA repair</keyword>
<feature type="compositionally biased region" description="Low complexity" evidence="4">
    <location>
        <begin position="121"/>
        <end position="164"/>
    </location>
</feature>
<evidence type="ECO:0000256" key="2">
    <source>
        <dbReference type="HAMAP-Rule" id="MF_00984"/>
    </source>
</evidence>
<gene>
    <name evidence="5" type="ORF">K6Q96_01560</name>
</gene>
<evidence type="ECO:0000313" key="5">
    <source>
        <dbReference type="EMBL" id="USH02756.1"/>
    </source>
</evidence>
<keyword evidence="6" id="KW-1185">Reference proteome</keyword>
<dbReference type="NCBIfam" id="NF006533">
    <property type="entry name" value="PRK09010.1"/>
    <property type="match status" value="1"/>
</dbReference>
<dbReference type="InterPro" id="IPR011344">
    <property type="entry name" value="ssDNA-bd"/>
</dbReference>
<proteinExistence type="inferred from homology"/>
<reference evidence="5" key="1">
    <citation type="submission" date="2021-08" db="EMBL/GenBank/DDBJ databases">
        <authorList>
            <person name="Sakaguchi M."/>
            <person name="Kikuchi T."/>
            <person name="Urbanczyk H."/>
        </authorList>
    </citation>
    <scope>NUCLEOTIDE SEQUENCE</scope>
    <source>
        <strain evidence="5">020920N</strain>
    </source>
</reference>
<comment type="function">
    <text evidence="2">Plays an important role in DNA replication, recombination and repair. Binds to ssDNA and to an array of partner proteins to recruit them to their sites of action during DNA metabolism.</text>
</comment>
<keyword evidence="2" id="KW-0233">DNA recombination</keyword>
<dbReference type="PANTHER" id="PTHR10302:SF27">
    <property type="entry name" value="SINGLE-STRANDED DNA-BINDING PROTEIN"/>
    <property type="match status" value="1"/>
</dbReference>
<sequence>MASRGVNKVILIGNLGNDPEVRYLPNGGAVANLTVATSETWRDKNTGENKEMTEWHRVVMYRRLAEIAGEYLKKGSKVYLEGRLQTRKWQGQDGQDRYTTEIVANEMQMLDSRSGGGMGQGAPMQQQPQQGGWGQPQQPQQSNYQPQQQQPAHQKPPQQQAPQQYNDMPDFDDDIPF</sequence>
<name>A0ABY4WT60_9GAMM</name>
<feature type="short sequence motif" description="Important for interaction with partner proteins" evidence="2">
    <location>
        <begin position="172"/>
        <end position="177"/>
    </location>
</feature>
<dbReference type="Proteomes" id="UP001056255">
    <property type="component" value="Chromosome I"/>
</dbReference>
<dbReference type="PANTHER" id="PTHR10302">
    <property type="entry name" value="SINGLE-STRANDED DNA-BINDING PROTEIN"/>
    <property type="match status" value="1"/>
</dbReference>
<dbReference type="RefSeq" id="WP_251877279.1">
    <property type="nucleotide sequence ID" value="NZ_CP082275.1"/>
</dbReference>
<comment type="caution">
    <text evidence="2">Lacks conserved residue(s) required for the propagation of feature annotation.</text>
</comment>
<dbReference type="SUPFAM" id="SSF50249">
    <property type="entry name" value="Nucleic acid-binding proteins"/>
    <property type="match status" value="1"/>
</dbReference>
<dbReference type="PROSITE" id="PS50935">
    <property type="entry name" value="SSB"/>
    <property type="match status" value="1"/>
</dbReference>
<accession>A0ABY4WT60</accession>
<dbReference type="InterPro" id="IPR000424">
    <property type="entry name" value="Primosome_PriB/ssb"/>
</dbReference>
<organism evidence="5 6">
    <name type="scientific">Grimontia kaedaensis</name>
    <dbReference type="NCBI Taxonomy" id="2872157"/>
    <lineage>
        <taxon>Bacteria</taxon>
        <taxon>Pseudomonadati</taxon>
        <taxon>Pseudomonadota</taxon>
        <taxon>Gammaproteobacteria</taxon>
        <taxon>Vibrionales</taxon>
        <taxon>Vibrionaceae</taxon>
        <taxon>Grimontia</taxon>
    </lineage>
</organism>
<keyword evidence="2" id="KW-0227">DNA damage</keyword>
<dbReference type="HAMAP" id="MF_00984">
    <property type="entry name" value="SSB"/>
    <property type="match status" value="1"/>
</dbReference>
<dbReference type="GO" id="GO:0003677">
    <property type="term" value="F:DNA binding"/>
    <property type="evidence" value="ECO:0007669"/>
    <property type="project" value="UniProtKB-KW"/>
</dbReference>
<dbReference type="EMBL" id="CP082275">
    <property type="protein sequence ID" value="USH02756.1"/>
    <property type="molecule type" value="Genomic_DNA"/>
</dbReference>
<dbReference type="CDD" id="cd04496">
    <property type="entry name" value="SSB_OBF"/>
    <property type="match status" value="1"/>
</dbReference>
<dbReference type="InterPro" id="IPR012340">
    <property type="entry name" value="NA-bd_OB-fold"/>
</dbReference>
<feature type="region of interest" description="Disordered" evidence="4">
    <location>
        <begin position="111"/>
        <end position="177"/>
    </location>
</feature>
<evidence type="ECO:0000313" key="6">
    <source>
        <dbReference type="Proteomes" id="UP001056255"/>
    </source>
</evidence>
<keyword evidence="2" id="KW-0235">DNA replication</keyword>
<comment type="subunit">
    <text evidence="2">Homotetramer.</text>
</comment>
<dbReference type="Gene3D" id="2.40.50.140">
    <property type="entry name" value="Nucleic acid-binding proteins"/>
    <property type="match status" value="1"/>
</dbReference>